<proteinExistence type="predicted"/>
<dbReference type="RefSeq" id="WP_281448746.1">
    <property type="nucleotide sequence ID" value="NZ_JASBAO010000001.1"/>
</dbReference>
<name>A0ABT6Q3I5_9PROT</name>
<evidence type="ECO:0000313" key="1">
    <source>
        <dbReference type="EMBL" id="MDI2091659.1"/>
    </source>
</evidence>
<dbReference type="Proteomes" id="UP001431634">
    <property type="component" value="Unassembled WGS sequence"/>
</dbReference>
<sequence length="100" mass="10268">MRTISAMEIQFVAGGLFANVGQSIGSKIGGAIDSVLKIVGISTALSTSFGQIGAGLGYFADSLNEAFFGSKTDNHSVEYLNNAVTNLQNGISSLFGSKVS</sequence>
<gene>
    <name evidence="1" type="ORF">QJV27_09820</name>
</gene>
<reference evidence="1" key="1">
    <citation type="submission" date="2023-05" db="EMBL/GenBank/DDBJ databases">
        <title>Whole genome sequence of Commensalibacter sp.</title>
        <authorList>
            <person name="Charoenyingcharoen P."/>
            <person name="Yukphan P."/>
        </authorList>
    </citation>
    <scope>NUCLEOTIDE SEQUENCE</scope>
    <source>
        <strain evidence="1">TBRC 16381</strain>
    </source>
</reference>
<keyword evidence="2" id="KW-1185">Reference proteome</keyword>
<accession>A0ABT6Q3I5</accession>
<comment type="caution">
    <text evidence="1">The sequence shown here is derived from an EMBL/GenBank/DDBJ whole genome shotgun (WGS) entry which is preliminary data.</text>
</comment>
<dbReference type="EMBL" id="JASBAO010000001">
    <property type="protein sequence ID" value="MDI2091659.1"/>
    <property type="molecule type" value="Genomic_DNA"/>
</dbReference>
<organism evidence="1 2">
    <name type="scientific">Commensalibacter oyaizuii</name>
    <dbReference type="NCBI Taxonomy" id="3043873"/>
    <lineage>
        <taxon>Bacteria</taxon>
        <taxon>Pseudomonadati</taxon>
        <taxon>Pseudomonadota</taxon>
        <taxon>Alphaproteobacteria</taxon>
        <taxon>Acetobacterales</taxon>
        <taxon>Acetobacteraceae</taxon>
    </lineage>
</organism>
<evidence type="ECO:0000313" key="2">
    <source>
        <dbReference type="Proteomes" id="UP001431634"/>
    </source>
</evidence>
<protein>
    <submittedName>
        <fullName evidence="1">Uncharacterized protein</fullName>
    </submittedName>
</protein>